<dbReference type="GO" id="GO:0030170">
    <property type="term" value="F:pyridoxal phosphate binding"/>
    <property type="evidence" value="ECO:0007669"/>
    <property type="project" value="InterPro"/>
</dbReference>
<evidence type="ECO:0000313" key="2">
    <source>
        <dbReference type="EMBL" id="MCQ4332844.1"/>
    </source>
</evidence>
<dbReference type="SUPFAM" id="SSF50800">
    <property type="entry name" value="PK beta-barrel domain-like"/>
    <property type="match status" value="1"/>
</dbReference>
<evidence type="ECO:0000259" key="1">
    <source>
        <dbReference type="PROSITE" id="PS51340"/>
    </source>
</evidence>
<dbReference type="Pfam" id="PF03476">
    <property type="entry name" value="MOSC_N"/>
    <property type="match status" value="1"/>
</dbReference>
<proteinExistence type="predicted"/>
<organism evidence="2 3">
    <name type="scientific">Natronomonas aquatica</name>
    <dbReference type="NCBI Taxonomy" id="2841590"/>
    <lineage>
        <taxon>Archaea</taxon>
        <taxon>Methanobacteriati</taxon>
        <taxon>Methanobacteriota</taxon>
        <taxon>Stenosarchaea group</taxon>
        <taxon>Halobacteria</taxon>
        <taxon>Halobacteriales</taxon>
        <taxon>Natronomonadaceae</taxon>
        <taxon>Natronomonas</taxon>
    </lineage>
</organism>
<protein>
    <submittedName>
        <fullName evidence="2">MOSC N-terminal beta barrel domain-containing protein</fullName>
    </submittedName>
</protein>
<dbReference type="SUPFAM" id="SSF141673">
    <property type="entry name" value="MOSC N-terminal domain-like"/>
    <property type="match status" value="1"/>
</dbReference>
<dbReference type="InterPro" id="IPR011037">
    <property type="entry name" value="Pyrv_Knase-like_insert_dom_sf"/>
</dbReference>
<dbReference type="InterPro" id="IPR005303">
    <property type="entry name" value="MOCOS_middle"/>
</dbReference>
<dbReference type="GO" id="GO:0003824">
    <property type="term" value="F:catalytic activity"/>
    <property type="evidence" value="ECO:0007669"/>
    <property type="project" value="InterPro"/>
</dbReference>
<keyword evidence="3" id="KW-1185">Reference proteome</keyword>
<dbReference type="PROSITE" id="PS51340">
    <property type="entry name" value="MOSC"/>
    <property type="match status" value="1"/>
</dbReference>
<name>A0A9R1CSF2_9EURY</name>
<evidence type="ECO:0000313" key="3">
    <source>
        <dbReference type="Proteomes" id="UP001139494"/>
    </source>
</evidence>
<dbReference type="RefSeq" id="WP_256028786.1">
    <property type="nucleotide sequence ID" value="NZ_JAHLKM010000004.1"/>
</dbReference>
<accession>A0A9R1CSF2</accession>
<dbReference type="Pfam" id="PF03473">
    <property type="entry name" value="MOSC"/>
    <property type="match status" value="1"/>
</dbReference>
<dbReference type="EMBL" id="JAHLKM010000004">
    <property type="protein sequence ID" value="MCQ4332844.1"/>
    <property type="molecule type" value="Genomic_DNA"/>
</dbReference>
<reference evidence="2" key="1">
    <citation type="journal article" date="2023" name="Front. Microbiol.">
        <title>Genomic-based phylogenetic and metabolic analyses of the genus Natronomonas, and description of Natronomonas aquatica sp. nov.</title>
        <authorList>
            <person name="Garcia-Roldan A."/>
            <person name="Duran-Viseras A."/>
            <person name="de la Haba R.R."/>
            <person name="Corral P."/>
            <person name="Sanchez-Porro C."/>
            <person name="Ventosa A."/>
        </authorList>
    </citation>
    <scope>NUCLEOTIDE SEQUENCE</scope>
    <source>
        <strain evidence="2">F2-12</strain>
    </source>
</reference>
<feature type="domain" description="MOSC" evidence="1">
    <location>
        <begin position="69"/>
        <end position="254"/>
    </location>
</feature>
<dbReference type="Proteomes" id="UP001139494">
    <property type="component" value="Unassembled WGS sequence"/>
</dbReference>
<sequence>MAHVENIRIYPVKGLDPTAIESVTVSGAGTLKGDRKYAMVGSDGETLNGKQIDDINEITSRFDPETDVLTVREADTTRRFDLTTERDEASEWFSDFAGEPIELRRREPPAFVDRPALGPSVISTGTLEEIASWFEGMTADGARRRLRPNVEVGGVPAFWEDRFLGDDPSGFEIDGIRLEGAEACGRCVVPTRDPDTGEPIEEFRQRFIERRRETLPEWIDEDAFEHLYTVMVITSIPEPDRGETLRVDDEIDSE</sequence>
<dbReference type="AlphaFoldDB" id="A0A9R1CSF2"/>
<gene>
    <name evidence="2" type="ORF">KM295_04900</name>
</gene>
<dbReference type="GO" id="GO:0030151">
    <property type="term" value="F:molybdenum ion binding"/>
    <property type="evidence" value="ECO:0007669"/>
    <property type="project" value="InterPro"/>
</dbReference>
<dbReference type="InterPro" id="IPR005302">
    <property type="entry name" value="MoCF_Sase_C"/>
</dbReference>
<comment type="caution">
    <text evidence="2">The sequence shown here is derived from an EMBL/GenBank/DDBJ whole genome shotgun (WGS) entry which is preliminary data.</text>
</comment>